<evidence type="ECO:0000256" key="9">
    <source>
        <dbReference type="SAM" id="MobiDB-lite"/>
    </source>
</evidence>
<keyword evidence="3 10" id="KW-0812">Transmembrane</keyword>
<gene>
    <name evidence="11" type="ORF">HY544_05685</name>
</gene>
<evidence type="ECO:0000256" key="8">
    <source>
        <dbReference type="ARBA" id="ARBA00037847"/>
    </source>
</evidence>
<comment type="subcellular location">
    <subcellularLocation>
        <location evidence="8">Endomembrane system</location>
        <topology evidence="8">Single-pass membrane protein</topology>
    </subcellularLocation>
</comment>
<protein>
    <submittedName>
        <fullName evidence="11">Preprotein translocase subunit Sec61beta</fullName>
    </submittedName>
</protein>
<keyword evidence="6" id="KW-0811">Translocation</keyword>
<dbReference type="Pfam" id="PF03911">
    <property type="entry name" value="Sec61_beta"/>
    <property type="match status" value="1"/>
</dbReference>
<evidence type="ECO:0000256" key="4">
    <source>
        <dbReference type="ARBA" id="ARBA00022927"/>
    </source>
</evidence>
<keyword evidence="5 10" id="KW-1133">Transmembrane helix</keyword>
<name>A0A8T3YL43_9ARCH</name>
<feature type="compositionally biased region" description="Low complexity" evidence="9">
    <location>
        <begin position="1"/>
        <end position="18"/>
    </location>
</feature>
<feature type="region of interest" description="Disordered" evidence="9">
    <location>
        <begin position="1"/>
        <end position="20"/>
    </location>
</feature>
<keyword evidence="2" id="KW-0813">Transport</keyword>
<evidence type="ECO:0000256" key="10">
    <source>
        <dbReference type="SAM" id="Phobius"/>
    </source>
</evidence>
<dbReference type="AlphaFoldDB" id="A0A8T3YL43"/>
<sequence length="55" mass="5793">MKFTTSGSSETGPSSSIGIMRFDTETGGPKISPEFVVIVGAAFTLVILVLQLFKV</sequence>
<dbReference type="Proteomes" id="UP000732298">
    <property type="component" value="Unassembled WGS sequence"/>
</dbReference>
<evidence type="ECO:0000256" key="2">
    <source>
        <dbReference type="ARBA" id="ARBA00022448"/>
    </source>
</evidence>
<evidence type="ECO:0000256" key="3">
    <source>
        <dbReference type="ARBA" id="ARBA00022692"/>
    </source>
</evidence>
<dbReference type="InterPro" id="IPR016482">
    <property type="entry name" value="SecG/Sec61-beta/Sbh"/>
</dbReference>
<evidence type="ECO:0000256" key="5">
    <source>
        <dbReference type="ARBA" id="ARBA00022989"/>
    </source>
</evidence>
<feature type="transmembrane region" description="Helical" evidence="10">
    <location>
        <begin position="35"/>
        <end position="53"/>
    </location>
</feature>
<evidence type="ECO:0000256" key="7">
    <source>
        <dbReference type="ARBA" id="ARBA00023136"/>
    </source>
</evidence>
<dbReference type="GO" id="GO:0015031">
    <property type="term" value="P:protein transport"/>
    <property type="evidence" value="ECO:0007669"/>
    <property type="project" value="UniProtKB-KW"/>
</dbReference>
<dbReference type="GO" id="GO:0012505">
    <property type="term" value="C:endomembrane system"/>
    <property type="evidence" value="ECO:0007669"/>
    <property type="project" value="UniProtKB-SubCell"/>
</dbReference>
<evidence type="ECO:0000313" key="11">
    <source>
        <dbReference type="EMBL" id="MBI4210963.1"/>
    </source>
</evidence>
<keyword evidence="7 10" id="KW-0472">Membrane</keyword>
<accession>A0A8T3YL43</accession>
<evidence type="ECO:0000313" key="12">
    <source>
        <dbReference type="Proteomes" id="UP000732298"/>
    </source>
</evidence>
<reference evidence="11" key="1">
    <citation type="submission" date="2020-07" db="EMBL/GenBank/DDBJ databases">
        <title>Huge and variable diversity of episymbiotic CPR bacteria and DPANN archaea in groundwater ecosystems.</title>
        <authorList>
            <person name="He C.Y."/>
            <person name="Keren R."/>
            <person name="Whittaker M."/>
            <person name="Farag I.F."/>
            <person name="Doudna J."/>
            <person name="Cate J.H.D."/>
            <person name="Banfield J.F."/>
        </authorList>
    </citation>
    <scope>NUCLEOTIDE SEQUENCE</scope>
    <source>
        <strain evidence="11">NC_groundwater_1296_Ag_S-0.2um_52_80</strain>
    </source>
</reference>
<organism evidence="11 12">
    <name type="scientific">Candidatus Iainarchaeum sp</name>
    <dbReference type="NCBI Taxonomy" id="3101447"/>
    <lineage>
        <taxon>Archaea</taxon>
        <taxon>Candidatus Iainarchaeota</taxon>
        <taxon>Candidatus Iainarchaeia</taxon>
        <taxon>Candidatus Iainarchaeales</taxon>
        <taxon>Candidatus Iainarchaeaceae</taxon>
        <taxon>Candidatus Iainarchaeum</taxon>
    </lineage>
</organism>
<dbReference type="EMBL" id="JACQPB010000055">
    <property type="protein sequence ID" value="MBI4210963.1"/>
    <property type="molecule type" value="Genomic_DNA"/>
</dbReference>
<evidence type="ECO:0000256" key="6">
    <source>
        <dbReference type="ARBA" id="ARBA00023010"/>
    </source>
</evidence>
<comment type="similarity">
    <text evidence="1">Belongs to the SEC61-beta family.</text>
</comment>
<keyword evidence="4" id="KW-0653">Protein transport</keyword>
<evidence type="ECO:0000256" key="1">
    <source>
        <dbReference type="ARBA" id="ARBA00006103"/>
    </source>
</evidence>
<comment type="caution">
    <text evidence="11">The sequence shown here is derived from an EMBL/GenBank/DDBJ whole genome shotgun (WGS) entry which is preliminary data.</text>
</comment>
<proteinExistence type="inferred from homology"/>